<protein>
    <recommendedName>
        <fullName evidence="4">MSHA biogenesis protein MshJ</fullName>
    </recommendedName>
</protein>
<organism evidence="2 3">
    <name type="scientific">Azohydromonas lata</name>
    <dbReference type="NCBI Taxonomy" id="45677"/>
    <lineage>
        <taxon>Bacteria</taxon>
        <taxon>Pseudomonadati</taxon>
        <taxon>Pseudomonadota</taxon>
        <taxon>Betaproteobacteria</taxon>
        <taxon>Burkholderiales</taxon>
        <taxon>Sphaerotilaceae</taxon>
        <taxon>Azohydromonas</taxon>
    </lineage>
</organism>
<dbReference type="Proteomes" id="UP001293718">
    <property type="component" value="Unassembled WGS sequence"/>
</dbReference>
<comment type="caution">
    <text evidence="2">The sequence shown here is derived from an EMBL/GenBank/DDBJ whole genome shotgun (WGS) entry which is preliminary data.</text>
</comment>
<evidence type="ECO:0000256" key="1">
    <source>
        <dbReference type="SAM" id="Coils"/>
    </source>
</evidence>
<gene>
    <name evidence="2" type="ORF">SM757_10645</name>
</gene>
<evidence type="ECO:0000313" key="2">
    <source>
        <dbReference type="EMBL" id="MDZ5457027.1"/>
    </source>
</evidence>
<dbReference type="RefSeq" id="WP_322465454.1">
    <property type="nucleotide sequence ID" value="NZ_JAXOJX010000013.1"/>
</dbReference>
<sequence>MMNAKLLQLLNRLEDLSLRERVMVVAGVPLALVAAAEALWFTPARDAAAHAAQESERLRAELATLQAQLSAQPATAPLPAADQLQRERGELRQRVAASRELLAAVSQPMAWGSVLRPTASGVPGLAITQLKALPAEAVFTPAMARQALAPASKPGAPNAAAAQAASAAPVALPDMPSIYRHRAEIALDGEFAALLRYLQSLQRAPGELYWDRLQFSAANFPQASLQLSLYTLSNRAETPFH</sequence>
<keyword evidence="1" id="KW-0175">Coiled coil</keyword>
<dbReference type="EMBL" id="JAXOJX010000013">
    <property type="protein sequence ID" value="MDZ5457027.1"/>
    <property type="molecule type" value="Genomic_DNA"/>
</dbReference>
<keyword evidence="3" id="KW-1185">Reference proteome</keyword>
<reference evidence="2 3" key="1">
    <citation type="submission" date="2023-11" db="EMBL/GenBank/DDBJ databases">
        <title>Draft genome of Azohydromonas lata strain H1 (DSM1123), a polyhydroxyalkanoate producer.</title>
        <authorList>
            <person name="Traversa D."/>
            <person name="D'Addabbo P."/>
            <person name="Pazzani C."/>
            <person name="Manzari C."/>
            <person name="Chiara M."/>
            <person name="Scrascia M."/>
        </authorList>
    </citation>
    <scope>NUCLEOTIDE SEQUENCE [LARGE SCALE GENOMIC DNA]</scope>
    <source>
        <strain evidence="2 3">H1</strain>
    </source>
</reference>
<proteinExistence type="predicted"/>
<accession>A0ABU5IDJ1</accession>
<evidence type="ECO:0000313" key="3">
    <source>
        <dbReference type="Proteomes" id="UP001293718"/>
    </source>
</evidence>
<feature type="coiled-coil region" evidence="1">
    <location>
        <begin position="48"/>
        <end position="101"/>
    </location>
</feature>
<name>A0ABU5IDJ1_9BURK</name>
<evidence type="ECO:0008006" key="4">
    <source>
        <dbReference type="Google" id="ProtNLM"/>
    </source>
</evidence>